<dbReference type="Pfam" id="PF00481">
    <property type="entry name" value="PP2C"/>
    <property type="match status" value="1"/>
</dbReference>
<accession>A0A1I7Z806</accession>
<dbReference type="InterPro" id="IPR036457">
    <property type="entry name" value="PPM-type-like_dom_sf"/>
</dbReference>
<dbReference type="WBParaSite" id="L893_g23743.t2">
    <property type="protein sequence ID" value="L893_g23743.t2"/>
    <property type="gene ID" value="L893_g23743"/>
</dbReference>
<reference evidence="3" key="1">
    <citation type="submission" date="2016-11" db="UniProtKB">
        <authorList>
            <consortium name="WormBaseParasite"/>
        </authorList>
    </citation>
    <scope>IDENTIFICATION</scope>
</reference>
<dbReference type="SMART" id="SM00332">
    <property type="entry name" value="PP2Cc"/>
    <property type="match status" value="1"/>
</dbReference>
<evidence type="ECO:0000313" key="3">
    <source>
        <dbReference type="WBParaSite" id="L893_g23743.t2"/>
    </source>
</evidence>
<organism evidence="2 3">
    <name type="scientific">Steinernema glaseri</name>
    <dbReference type="NCBI Taxonomy" id="37863"/>
    <lineage>
        <taxon>Eukaryota</taxon>
        <taxon>Metazoa</taxon>
        <taxon>Ecdysozoa</taxon>
        <taxon>Nematoda</taxon>
        <taxon>Chromadorea</taxon>
        <taxon>Rhabditida</taxon>
        <taxon>Tylenchina</taxon>
        <taxon>Panagrolaimomorpha</taxon>
        <taxon>Strongyloidoidea</taxon>
        <taxon>Steinernematidae</taxon>
        <taxon>Steinernema</taxon>
    </lineage>
</organism>
<dbReference type="AlphaFoldDB" id="A0A1I7Z806"/>
<evidence type="ECO:0000259" key="1">
    <source>
        <dbReference type="PROSITE" id="PS51746"/>
    </source>
</evidence>
<dbReference type="PROSITE" id="PS51746">
    <property type="entry name" value="PPM_2"/>
    <property type="match status" value="1"/>
</dbReference>
<dbReference type="Gene3D" id="3.60.40.10">
    <property type="entry name" value="PPM-type phosphatase domain"/>
    <property type="match status" value="1"/>
</dbReference>
<name>A0A1I7Z806_9BILA</name>
<protein>
    <submittedName>
        <fullName evidence="3">PPM-type phosphatase domain-containing protein</fullName>
    </submittedName>
</protein>
<dbReference type="InterPro" id="IPR001932">
    <property type="entry name" value="PPM-type_phosphatase-like_dom"/>
</dbReference>
<dbReference type="Proteomes" id="UP000095287">
    <property type="component" value="Unplaced"/>
</dbReference>
<sequence>MVEDEWWRPLLGDCPASDDGHTRRAHIASNNDGFVIEETDNEHYMFPSNSDQQSTEASFKLYGLISDLKDGVPCAQTIRNQFLYYLICEGGIENVRQEVDRAQYTRDGYEFCAPIQRVLRQGFESIERRYFNSIDEDFAAYYRQRDLALNGAGTSDSMHQFQEAKRKVSGGASAAFAFVMANRLFVVSCGTTRALLLSQDEFGSVQVSPLNEAHDIRNPAERQRLLSLALRPEQLSCVNSPTRCFGNFLMKGGYMDDPKLSSATAEPCTVEPIVSGGHQIRPEHKFLVLVSPSVFTSIEQMGIQPSNVGQYLTQKISNAYTKDSNDISQLVLNDICDEHCLHQIQSARHPVPVRESMAFLCVSLNAGFQPLRTPAPAAAQASTVERANSVKKPNAYLVPSYVDFSTFESHPSREAVLSKVDRIFQEINEKRKLRRIEEDDQGCC</sequence>
<keyword evidence="2" id="KW-1185">Reference proteome</keyword>
<evidence type="ECO:0000313" key="2">
    <source>
        <dbReference type="Proteomes" id="UP000095287"/>
    </source>
</evidence>
<dbReference type="SUPFAM" id="SSF81606">
    <property type="entry name" value="PP2C-like"/>
    <property type="match status" value="1"/>
</dbReference>
<feature type="domain" description="PPM-type phosphatase" evidence="1">
    <location>
        <begin position="61"/>
        <end position="364"/>
    </location>
</feature>
<proteinExistence type="predicted"/>